<keyword evidence="4 5" id="KW-0472">Membrane</keyword>
<feature type="transmembrane region" description="Helical" evidence="5">
    <location>
        <begin position="54"/>
        <end position="72"/>
    </location>
</feature>
<evidence type="ECO:0000256" key="1">
    <source>
        <dbReference type="ARBA" id="ARBA00004141"/>
    </source>
</evidence>
<name>A0ABV9NQ74_9BACI</name>
<organism evidence="6 7">
    <name type="scientific">Bacillus daqingensis</name>
    <dbReference type="NCBI Taxonomy" id="872396"/>
    <lineage>
        <taxon>Bacteria</taxon>
        <taxon>Bacillati</taxon>
        <taxon>Bacillota</taxon>
        <taxon>Bacilli</taxon>
        <taxon>Bacillales</taxon>
        <taxon>Bacillaceae</taxon>
        <taxon>Bacillus</taxon>
    </lineage>
</organism>
<accession>A0ABV9NQ74</accession>
<dbReference type="RefSeq" id="WP_377908062.1">
    <property type="nucleotide sequence ID" value="NZ_JBHSGK010000003.1"/>
</dbReference>
<evidence type="ECO:0000256" key="2">
    <source>
        <dbReference type="ARBA" id="ARBA00022692"/>
    </source>
</evidence>
<keyword evidence="3 5" id="KW-1133">Transmembrane helix</keyword>
<evidence type="ECO:0000313" key="6">
    <source>
        <dbReference type="EMBL" id="MFC4735438.1"/>
    </source>
</evidence>
<reference evidence="7" key="1">
    <citation type="journal article" date="2019" name="Int. J. Syst. Evol. Microbiol.">
        <title>The Global Catalogue of Microorganisms (GCM) 10K type strain sequencing project: providing services to taxonomists for standard genome sequencing and annotation.</title>
        <authorList>
            <consortium name="The Broad Institute Genomics Platform"/>
            <consortium name="The Broad Institute Genome Sequencing Center for Infectious Disease"/>
            <person name="Wu L."/>
            <person name="Ma J."/>
        </authorList>
    </citation>
    <scope>NUCLEOTIDE SEQUENCE [LARGE SCALE GENOMIC DNA]</scope>
    <source>
        <strain evidence="7">JCM 12165</strain>
    </source>
</reference>
<feature type="transmembrane region" description="Helical" evidence="5">
    <location>
        <begin position="144"/>
        <end position="164"/>
    </location>
</feature>
<dbReference type="PANTHER" id="PTHR30249:SF0">
    <property type="entry name" value="PLASTIDAL GLYCOLATE_GLYCERATE TRANSLOCATOR 1, CHLOROPLASTIC"/>
    <property type="match status" value="1"/>
</dbReference>
<keyword evidence="2 5" id="KW-0812">Transmembrane</keyword>
<protein>
    <submittedName>
        <fullName evidence="6">LrgB family protein</fullName>
    </submittedName>
</protein>
<feature type="transmembrane region" description="Helical" evidence="5">
    <location>
        <begin position="203"/>
        <end position="221"/>
    </location>
</feature>
<evidence type="ECO:0000256" key="4">
    <source>
        <dbReference type="ARBA" id="ARBA00023136"/>
    </source>
</evidence>
<sequence>MSYLLLFVTVMFFTIAVRLYKKRPAIYLNPVIVTTAAVLAAAGVFGADSGDYRFTLAVAAFMLGPATTALAVPVYQHRHRIKEIVWPMLAGITAGTAAALFLTLSAALIVQAGSVLSATYAARTVTVPIALELVAIYGGDPELVILHVMFTGIIGAAAGPALLTKLNVTSLYARGTAVGAVAHGIGTAQMVQESSEEGASSAVAMALAGIVLSLLLSAMPLM</sequence>
<feature type="transmembrane region" description="Helical" evidence="5">
    <location>
        <begin position="26"/>
        <end position="47"/>
    </location>
</feature>
<evidence type="ECO:0000256" key="5">
    <source>
        <dbReference type="SAM" id="Phobius"/>
    </source>
</evidence>
<comment type="subcellular location">
    <subcellularLocation>
        <location evidence="1">Membrane</location>
        <topology evidence="1">Multi-pass membrane protein</topology>
    </subcellularLocation>
</comment>
<dbReference type="Proteomes" id="UP001595896">
    <property type="component" value="Unassembled WGS sequence"/>
</dbReference>
<feature type="transmembrane region" description="Helical" evidence="5">
    <location>
        <begin position="171"/>
        <end position="191"/>
    </location>
</feature>
<evidence type="ECO:0000313" key="7">
    <source>
        <dbReference type="Proteomes" id="UP001595896"/>
    </source>
</evidence>
<feature type="transmembrane region" description="Helical" evidence="5">
    <location>
        <begin position="84"/>
        <end position="108"/>
    </location>
</feature>
<proteinExistence type="predicted"/>
<gene>
    <name evidence="6" type="ORF">ACFO4L_02460</name>
</gene>
<evidence type="ECO:0000256" key="3">
    <source>
        <dbReference type="ARBA" id="ARBA00022989"/>
    </source>
</evidence>
<comment type="caution">
    <text evidence="6">The sequence shown here is derived from an EMBL/GenBank/DDBJ whole genome shotgun (WGS) entry which is preliminary data.</text>
</comment>
<dbReference type="PANTHER" id="PTHR30249">
    <property type="entry name" value="PUTATIVE SEROTONIN TRANSPORTER"/>
    <property type="match status" value="1"/>
</dbReference>
<dbReference type="EMBL" id="JBHSGK010000003">
    <property type="protein sequence ID" value="MFC4735438.1"/>
    <property type="molecule type" value="Genomic_DNA"/>
</dbReference>
<keyword evidence="7" id="KW-1185">Reference proteome</keyword>
<dbReference type="Pfam" id="PF04172">
    <property type="entry name" value="LrgB"/>
    <property type="match status" value="1"/>
</dbReference>
<dbReference type="InterPro" id="IPR007300">
    <property type="entry name" value="CidB/LrgB"/>
</dbReference>